<dbReference type="GO" id="GO:0022857">
    <property type="term" value="F:transmembrane transporter activity"/>
    <property type="evidence" value="ECO:0007669"/>
    <property type="project" value="UniProtKB-UniRule"/>
</dbReference>
<feature type="transmembrane region" description="Helical" evidence="7">
    <location>
        <begin position="228"/>
        <end position="253"/>
    </location>
</feature>
<keyword evidence="10" id="KW-1185">Reference proteome</keyword>
<dbReference type="Pfam" id="PF06808">
    <property type="entry name" value="DctM"/>
    <property type="match status" value="1"/>
</dbReference>
<keyword evidence="7" id="KW-0813">Transport</keyword>
<dbReference type="Proteomes" id="UP000219331">
    <property type="component" value="Unassembled WGS sequence"/>
</dbReference>
<feature type="transmembrane region" description="Helical" evidence="7">
    <location>
        <begin position="151"/>
        <end position="171"/>
    </location>
</feature>
<evidence type="ECO:0000256" key="4">
    <source>
        <dbReference type="ARBA" id="ARBA00022692"/>
    </source>
</evidence>
<name>A0A285S1E6_9HYPH</name>
<dbReference type="InterPro" id="IPR004681">
    <property type="entry name" value="TRAP_DctM"/>
</dbReference>
<evidence type="ECO:0000256" key="1">
    <source>
        <dbReference type="ARBA" id="ARBA00004429"/>
    </source>
</evidence>
<evidence type="ECO:0000259" key="8">
    <source>
        <dbReference type="Pfam" id="PF06808"/>
    </source>
</evidence>
<evidence type="ECO:0000313" key="9">
    <source>
        <dbReference type="EMBL" id="SOC00552.1"/>
    </source>
</evidence>
<feature type="transmembrane region" description="Helical" evidence="7">
    <location>
        <begin position="379"/>
        <end position="397"/>
    </location>
</feature>
<feature type="transmembrane region" description="Helical" evidence="7">
    <location>
        <begin position="424"/>
        <end position="448"/>
    </location>
</feature>
<feature type="transmembrane region" description="Helical" evidence="7">
    <location>
        <begin position="63"/>
        <end position="82"/>
    </location>
</feature>
<feature type="transmembrane region" description="Helical" evidence="7">
    <location>
        <begin position="259"/>
        <end position="279"/>
    </location>
</feature>
<dbReference type="PANTHER" id="PTHR33362:SF7">
    <property type="entry name" value="SLL1103 PROTEIN"/>
    <property type="match status" value="1"/>
</dbReference>
<dbReference type="GO" id="GO:0005886">
    <property type="term" value="C:plasma membrane"/>
    <property type="evidence" value="ECO:0007669"/>
    <property type="project" value="UniProtKB-SubCell"/>
</dbReference>
<feature type="transmembrane region" description="Helical" evidence="7">
    <location>
        <begin position="331"/>
        <end position="358"/>
    </location>
</feature>
<feature type="transmembrane region" description="Helical" evidence="7">
    <location>
        <begin position="291"/>
        <end position="311"/>
    </location>
</feature>
<dbReference type="EMBL" id="OBML01000003">
    <property type="protein sequence ID" value="SOC00552.1"/>
    <property type="molecule type" value="Genomic_DNA"/>
</dbReference>
<evidence type="ECO:0000256" key="3">
    <source>
        <dbReference type="ARBA" id="ARBA00022519"/>
    </source>
</evidence>
<comment type="subcellular location">
    <subcellularLocation>
        <location evidence="1 7">Cell inner membrane</location>
        <topology evidence="1 7">Multi-pass membrane protein</topology>
    </subcellularLocation>
</comment>
<keyword evidence="5 7" id="KW-1133">Transmembrane helix</keyword>
<comment type="similarity">
    <text evidence="7">Belongs to the TRAP transporter large permease family.</text>
</comment>
<gene>
    <name evidence="9" type="ORF">SAMN05421512_103302</name>
</gene>
<organism evidence="9 10">
    <name type="scientific">Stappia indica</name>
    <dbReference type="NCBI Taxonomy" id="538381"/>
    <lineage>
        <taxon>Bacteria</taxon>
        <taxon>Pseudomonadati</taxon>
        <taxon>Pseudomonadota</taxon>
        <taxon>Alphaproteobacteria</taxon>
        <taxon>Hyphomicrobiales</taxon>
        <taxon>Stappiaceae</taxon>
        <taxon>Stappia</taxon>
    </lineage>
</organism>
<dbReference type="RefSeq" id="WP_244271694.1">
    <property type="nucleotide sequence ID" value="NZ_MBQE01000006.1"/>
</dbReference>
<keyword evidence="3 7" id="KW-0997">Cell inner membrane</keyword>
<keyword evidence="6 7" id="KW-0472">Membrane</keyword>
<comment type="subunit">
    <text evidence="7">The complex comprises the extracytoplasmic solute receptor protein and the two transmembrane proteins.</text>
</comment>
<evidence type="ECO:0000256" key="6">
    <source>
        <dbReference type="ARBA" id="ARBA00023136"/>
    </source>
</evidence>
<feature type="transmembrane region" description="Helical" evidence="7">
    <location>
        <begin position="183"/>
        <end position="208"/>
    </location>
</feature>
<accession>A0A285S1E6</accession>
<dbReference type="AlphaFoldDB" id="A0A285S1E6"/>
<comment type="function">
    <text evidence="7">Part of the tripartite ATP-independent periplasmic (TRAP) transport system.</text>
</comment>
<evidence type="ECO:0000256" key="5">
    <source>
        <dbReference type="ARBA" id="ARBA00022989"/>
    </source>
</evidence>
<evidence type="ECO:0000256" key="7">
    <source>
        <dbReference type="RuleBase" id="RU369079"/>
    </source>
</evidence>
<keyword evidence="4 7" id="KW-0812">Transmembrane</keyword>
<keyword evidence="2" id="KW-1003">Cell membrane</keyword>
<dbReference type="STRING" id="538381.GCA_001696535_04414"/>
<feature type="domain" description="TRAP C4-dicarboxylate transport system permease DctM subunit" evidence="8">
    <location>
        <begin position="14"/>
        <end position="444"/>
    </location>
</feature>
<reference evidence="9 10" key="1">
    <citation type="submission" date="2017-08" db="EMBL/GenBank/DDBJ databases">
        <authorList>
            <person name="de Groot N.N."/>
        </authorList>
    </citation>
    <scope>NUCLEOTIDE SEQUENCE [LARGE SCALE GENOMIC DNA]</scope>
    <source>
        <strain evidence="9 10">USBA 352</strain>
    </source>
</reference>
<evidence type="ECO:0000313" key="10">
    <source>
        <dbReference type="Proteomes" id="UP000219331"/>
    </source>
</evidence>
<dbReference type="PANTHER" id="PTHR33362">
    <property type="entry name" value="SIALIC ACID TRAP TRANSPORTER PERMEASE PROTEIN SIAT-RELATED"/>
    <property type="match status" value="1"/>
</dbReference>
<proteinExistence type="inferred from homology"/>
<dbReference type="InterPro" id="IPR010656">
    <property type="entry name" value="DctM"/>
</dbReference>
<protein>
    <recommendedName>
        <fullName evidence="7">TRAP transporter large permease protein</fullName>
    </recommendedName>
</protein>
<sequence>MSTFEVVLPLTMLGGLVLILFSGFPVAFCLAGVGLAFAALGAALDMFYPMQLFLIVSRIWGSIAENLVLVAIPMFIFMGIMLEKSGVARHLLEILSVLMRRVPGGLALAVVLMGTIMAATTGIVGASVVMLAMLALPVMVDRGYDKGMTSGVIAASGTLGILIPPSIMLVVMGDMLAIPVGDLFAGAVIPGLLLSGLYLVFIVVMALIRPDRMPRMARPGDEAAADIWMLVLKGFVPPTLLVVFVLGSIVGGLATPTEAAGIGAFGATLLALFNGRLSFGLLREVARGTALTNAMIFGIFCGATLFSYVFRELGGDDAIIHVIDLLDLHDWTLVVLLMAIIFLLGFFFDWLEITLIILPVFRPIVLSLDLGDTVPSDQLLLWFAIVVAVNLQTSYLTPPFGPALFYLRQAGHAHLTLGDIYKGVIPFTLLQLTGLGLCLLFPALVLWLPGALGY</sequence>
<evidence type="ECO:0000256" key="2">
    <source>
        <dbReference type="ARBA" id="ARBA00022475"/>
    </source>
</evidence>
<dbReference type="NCBIfam" id="TIGR00786">
    <property type="entry name" value="dctM"/>
    <property type="match status" value="1"/>
</dbReference>
<feature type="transmembrane region" description="Helical" evidence="7">
    <location>
        <begin position="106"/>
        <end position="139"/>
    </location>
</feature>
<feature type="transmembrane region" description="Helical" evidence="7">
    <location>
        <begin position="12"/>
        <end position="42"/>
    </location>
</feature>